<dbReference type="InterPro" id="IPR027417">
    <property type="entry name" value="P-loop_NTPase"/>
</dbReference>
<evidence type="ECO:0000313" key="2">
    <source>
        <dbReference type="Proteomes" id="UP000316473"/>
    </source>
</evidence>
<evidence type="ECO:0000313" key="1">
    <source>
        <dbReference type="EMBL" id="BBL35767.1"/>
    </source>
</evidence>
<dbReference type="EMBL" id="AP019755">
    <property type="protein sequence ID" value="BBL35767.1"/>
    <property type="molecule type" value="Genomic_DNA"/>
</dbReference>
<dbReference type="KEGG" id="nst:Nstercoris_02043"/>
<evidence type="ECO:0008006" key="3">
    <source>
        <dbReference type="Google" id="ProtNLM"/>
    </source>
</evidence>
<dbReference type="Proteomes" id="UP000316473">
    <property type="component" value="Chromosome"/>
</dbReference>
<dbReference type="PANTHER" id="PTHR11669">
    <property type="entry name" value="REPLICATION FACTOR C / DNA POLYMERASE III GAMMA-TAU SUBUNIT"/>
    <property type="match status" value="1"/>
</dbReference>
<reference evidence="1 2" key="1">
    <citation type="submission" date="2019-06" db="EMBL/GenBank/DDBJ databases">
        <title>Nitrosomonas stercoris KYUHI-S whole genome shotgun sequence.</title>
        <authorList>
            <person name="Nakagawa T."/>
            <person name="Tsuchiya Y."/>
            <person name="Takahashi R."/>
        </authorList>
    </citation>
    <scope>NUCLEOTIDE SEQUENCE [LARGE SCALE GENOMIC DNA]</scope>
    <source>
        <strain evidence="1 2">KYUHI-S</strain>
    </source>
</reference>
<accession>A0A4Y1YRT9</accession>
<proteinExistence type="predicted"/>
<dbReference type="SUPFAM" id="SSF52540">
    <property type="entry name" value="P-loop containing nucleoside triphosphate hydrolases"/>
    <property type="match status" value="1"/>
</dbReference>
<dbReference type="NCBIfam" id="TIGR00678">
    <property type="entry name" value="holB"/>
    <property type="match status" value="1"/>
</dbReference>
<dbReference type="InterPro" id="IPR050238">
    <property type="entry name" value="DNA_Rep/Repair_Clamp_Loader"/>
</dbReference>
<name>A0A4Y1YRT9_9PROT</name>
<protein>
    <recommendedName>
        <fullName evidence="3">DNA-directed DNA polymerase</fullName>
    </recommendedName>
</protein>
<dbReference type="GO" id="GO:0009360">
    <property type="term" value="C:DNA polymerase III complex"/>
    <property type="evidence" value="ECO:0007669"/>
    <property type="project" value="TreeGrafter"/>
</dbReference>
<dbReference type="Pfam" id="PF13177">
    <property type="entry name" value="DNA_pol3_delta2"/>
    <property type="match status" value="1"/>
</dbReference>
<organism evidence="1 2">
    <name type="scientific">Nitrosomonas stercoris</name>
    <dbReference type="NCBI Taxonomy" id="1444684"/>
    <lineage>
        <taxon>Bacteria</taxon>
        <taxon>Pseudomonadati</taxon>
        <taxon>Pseudomonadota</taxon>
        <taxon>Betaproteobacteria</taxon>
        <taxon>Nitrosomonadales</taxon>
        <taxon>Nitrosomonadaceae</taxon>
        <taxon>Nitrosomonas</taxon>
    </lineage>
</organism>
<sequence>MAAAEIFPWQRMLWQQMKQPKSSQHHALLLKGRRGIGKLAFARALAKSMLCAQNQNAGMACEKCSDCHWFEQGTHPNIYCLEPEALSELKHVASESTGVGKTETTSVKTAKKLSQQITIAQIRALDDFIYLSAHQERDKIILIHPTEAMNVAAANALLKKLEEPPPGVLFLLVTHNTASIPATVLSRCQQIMMPVPTRQQAREWLQQQGIRQPDFCLAMAGFSPLLALQHDEQQAALHAAFIQSLSTPEKFDLIAWAEKLYKQDLSTVTGWVQKWCYDLMSCRAGGRIYYHLQQADKIRQQAATVDLIALGFLWRELAASQQLASHPLNARLFLEELFLNLLEIVYQHKPETG</sequence>
<dbReference type="GO" id="GO:0008408">
    <property type="term" value="F:3'-5' exonuclease activity"/>
    <property type="evidence" value="ECO:0007669"/>
    <property type="project" value="InterPro"/>
</dbReference>
<dbReference type="Gene3D" id="3.40.50.300">
    <property type="entry name" value="P-loop containing nucleotide triphosphate hydrolases"/>
    <property type="match status" value="1"/>
</dbReference>
<keyword evidence="2" id="KW-1185">Reference proteome</keyword>
<dbReference type="InterPro" id="IPR004622">
    <property type="entry name" value="DNA_pol_HolB"/>
</dbReference>
<dbReference type="AlphaFoldDB" id="A0A4Y1YRT9"/>
<dbReference type="GO" id="GO:0003887">
    <property type="term" value="F:DNA-directed DNA polymerase activity"/>
    <property type="evidence" value="ECO:0007669"/>
    <property type="project" value="InterPro"/>
</dbReference>
<gene>
    <name evidence="1" type="ORF">Nstercoris_02043</name>
</gene>
<dbReference type="PANTHER" id="PTHR11669:SF8">
    <property type="entry name" value="DNA POLYMERASE III SUBUNIT DELTA"/>
    <property type="match status" value="1"/>
</dbReference>
<dbReference type="GO" id="GO:0006261">
    <property type="term" value="P:DNA-templated DNA replication"/>
    <property type="evidence" value="ECO:0007669"/>
    <property type="project" value="TreeGrafter"/>
</dbReference>